<accession>A0ABQ5KY05</accession>
<sequence length="178" mass="20048">MQDSTISFSSVVRSSTLGEITATTSTLDSDAPVICEAPSITLNNIHSAHCLTLQCHKSCREILHLIEDRKSATFSSSTIQQLLSTAYRQVFTAYNNLCGKGEINTIVFKHKHGVQRTYIPPLKLSYEHTTLKFVNAETGNIIHVCHIKTLLISIEMIKTIMEMFRRFSDKLQVLAYQK</sequence>
<comment type="caution">
    <text evidence="1">The sequence shown here is derived from an EMBL/GenBank/DDBJ whole genome shotgun (WGS) entry which is preliminary data.</text>
</comment>
<keyword evidence="2" id="KW-1185">Reference proteome</keyword>
<proteinExistence type="predicted"/>
<gene>
    <name evidence="1" type="ORF">ADUPG1_009303</name>
</gene>
<name>A0ABQ5KY05_9EUKA</name>
<dbReference type="Proteomes" id="UP001057375">
    <property type="component" value="Unassembled WGS sequence"/>
</dbReference>
<protein>
    <submittedName>
        <fullName evidence="1">Uncharacterized protein</fullName>
    </submittedName>
</protein>
<dbReference type="EMBL" id="BQXS01011191">
    <property type="protein sequence ID" value="GKT36314.1"/>
    <property type="molecule type" value="Genomic_DNA"/>
</dbReference>
<evidence type="ECO:0000313" key="2">
    <source>
        <dbReference type="Proteomes" id="UP001057375"/>
    </source>
</evidence>
<reference evidence="1" key="1">
    <citation type="submission" date="2022-03" db="EMBL/GenBank/DDBJ databases">
        <title>Draft genome sequence of Aduncisulcus paluster, a free-living microaerophilic Fornicata.</title>
        <authorList>
            <person name="Yuyama I."/>
            <person name="Kume K."/>
            <person name="Tamura T."/>
            <person name="Inagaki Y."/>
            <person name="Hashimoto T."/>
        </authorList>
    </citation>
    <scope>NUCLEOTIDE SEQUENCE</scope>
    <source>
        <strain evidence="1">NY0171</strain>
    </source>
</reference>
<organism evidence="1 2">
    <name type="scientific">Aduncisulcus paluster</name>
    <dbReference type="NCBI Taxonomy" id="2918883"/>
    <lineage>
        <taxon>Eukaryota</taxon>
        <taxon>Metamonada</taxon>
        <taxon>Carpediemonas-like organisms</taxon>
        <taxon>Aduncisulcus</taxon>
    </lineage>
</organism>
<evidence type="ECO:0000313" key="1">
    <source>
        <dbReference type="EMBL" id="GKT36314.1"/>
    </source>
</evidence>